<reference evidence="2" key="1">
    <citation type="journal article" date="2019" name="Int. J. Syst. Evol. Microbiol.">
        <title>The Global Catalogue of Microorganisms (GCM) 10K type strain sequencing project: providing services to taxonomists for standard genome sequencing and annotation.</title>
        <authorList>
            <consortium name="The Broad Institute Genomics Platform"/>
            <consortium name="The Broad Institute Genome Sequencing Center for Infectious Disease"/>
            <person name="Wu L."/>
            <person name="Ma J."/>
        </authorList>
    </citation>
    <scope>NUCLEOTIDE SEQUENCE [LARGE SCALE GENOMIC DNA]</scope>
    <source>
        <strain evidence="2">JCM 16026</strain>
    </source>
</reference>
<evidence type="ECO:0008006" key="3">
    <source>
        <dbReference type="Google" id="ProtNLM"/>
    </source>
</evidence>
<proteinExistence type="predicted"/>
<keyword evidence="2" id="KW-1185">Reference proteome</keyword>
<dbReference type="Proteomes" id="UP001501599">
    <property type="component" value="Unassembled WGS sequence"/>
</dbReference>
<accession>A0ABP5MI07</accession>
<dbReference type="InterPro" id="IPR038071">
    <property type="entry name" value="UROD/MetE-like_sf"/>
</dbReference>
<name>A0ABP5MI07_9MICO</name>
<dbReference type="EMBL" id="BAAAQT010000006">
    <property type="protein sequence ID" value="GAA2174246.1"/>
    <property type="molecule type" value="Genomic_DNA"/>
</dbReference>
<dbReference type="SUPFAM" id="SSF51726">
    <property type="entry name" value="UROD/MetE-like"/>
    <property type="match status" value="1"/>
</dbReference>
<organism evidence="1 2">
    <name type="scientific">Agrococcus versicolor</name>
    <dbReference type="NCBI Taxonomy" id="501482"/>
    <lineage>
        <taxon>Bacteria</taxon>
        <taxon>Bacillati</taxon>
        <taxon>Actinomycetota</taxon>
        <taxon>Actinomycetes</taxon>
        <taxon>Micrococcales</taxon>
        <taxon>Microbacteriaceae</taxon>
        <taxon>Agrococcus</taxon>
    </lineage>
</organism>
<comment type="caution">
    <text evidence="1">The sequence shown here is derived from an EMBL/GenBank/DDBJ whole genome shotgun (WGS) entry which is preliminary data.</text>
</comment>
<dbReference type="Gene3D" id="3.20.20.210">
    <property type="match status" value="1"/>
</dbReference>
<gene>
    <name evidence="1" type="ORF">GCM10009846_19450</name>
</gene>
<sequence>MSASCPTVLVGSVSQPDAASVFRTVAEHLDVVPRIPDGEVGERFYWIQFQTHRLDEATGLERVGEPGFRIRDRFDVRPFRVVGDVALPDLGYADAAIDSYAVFRGLQDEGVVPAATRFQVSLPTPIAVVGAFLEPGSRAAFEPIYAAALRAELDRILAAIPHDALAIQWDAAVEFAILERQRDVAFVVEPWWGADALAGVVERLRDVGAWVPAAVELGYHLCYGDVEEAHFVQPEDAGTLASVVRALLATTTRPIAWIHLPVPIERDDAAYFAPLSDVDWGGTTPVLGLVHHEEGVDGALRRARAAARSVPPFGIATECGFGRGPHERTVPLLELHREVAAALGR</sequence>
<evidence type="ECO:0000313" key="1">
    <source>
        <dbReference type="EMBL" id="GAA2174246.1"/>
    </source>
</evidence>
<protein>
    <recommendedName>
        <fullName evidence="3">Methionine synthase</fullName>
    </recommendedName>
</protein>
<evidence type="ECO:0000313" key="2">
    <source>
        <dbReference type="Proteomes" id="UP001501599"/>
    </source>
</evidence>
<dbReference type="RefSeq" id="WP_344343061.1">
    <property type="nucleotide sequence ID" value="NZ_BAAAQT010000006.1"/>
</dbReference>